<protein>
    <recommendedName>
        <fullName evidence="5">Dehydrogenase</fullName>
    </recommendedName>
</protein>
<dbReference type="PROSITE" id="PS00061">
    <property type="entry name" value="ADH_SHORT"/>
    <property type="match status" value="1"/>
</dbReference>
<dbReference type="InterPro" id="IPR002347">
    <property type="entry name" value="SDR_fam"/>
</dbReference>
<feature type="transmembrane region" description="Helical" evidence="2">
    <location>
        <begin position="157"/>
        <end position="179"/>
    </location>
</feature>
<dbReference type="Pfam" id="PF00106">
    <property type="entry name" value="adh_short"/>
    <property type="match status" value="1"/>
</dbReference>
<sequence>QRAEWTDIEPSVDIDCYHVNAVAPTQLARCLLKLRGLHHTVTKTDNIQFVVVSSVVGLLPAVLSASYAAAKSALNQYFRLLAVEMGEKGVRVSIVNPSLVFAPNNPLTAFTSEKGKSNGEVMTAPTKSHMKSERAAELISLSAVHQIHESIISASPLVFILIYVNAIAPGLMMKLILLGGVERLRKLRRGEH</sequence>
<dbReference type="EMBL" id="BTSX01000004">
    <property type="protein sequence ID" value="GMS92715.1"/>
    <property type="molecule type" value="Genomic_DNA"/>
</dbReference>
<keyword evidence="2" id="KW-0812">Transmembrane</keyword>
<gene>
    <name evidence="3" type="ORF">PENTCL1PPCAC_14890</name>
</gene>
<dbReference type="PANTHER" id="PTHR45274">
    <property type="entry name" value="NAD(P)-BINDING ROSSMANN-FOLD SUPERFAMILY PROTEIN"/>
    <property type="match status" value="1"/>
</dbReference>
<dbReference type="Proteomes" id="UP001432027">
    <property type="component" value="Unassembled WGS sequence"/>
</dbReference>
<dbReference type="PANTHER" id="PTHR45274:SF2">
    <property type="entry name" value="NAD(P)-BINDING ROSSMANN-FOLD SUPERFAMILY PROTEIN"/>
    <property type="match status" value="1"/>
</dbReference>
<keyword evidence="2" id="KW-1133">Transmembrane helix</keyword>
<evidence type="ECO:0000256" key="2">
    <source>
        <dbReference type="SAM" id="Phobius"/>
    </source>
</evidence>
<evidence type="ECO:0008006" key="5">
    <source>
        <dbReference type="Google" id="ProtNLM"/>
    </source>
</evidence>
<dbReference type="AlphaFoldDB" id="A0AAV5TGA7"/>
<keyword evidence="4" id="KW-1185">Reference proteome</keyword>
<dbReference type="InterPro" id="IPR020904">
    <property type="entry name" value="Sc_DH/Rdtase_CS"/>
</dbReference>
<name>A0AAV5TGA7_9BILA</name>
<dbReference type="InterPro" id="IPR036291">
    <property type="entry name" value="NAD(P)-bd_dom_sf"/>
</dbReference>
<evidence type="ECO:0000313" key="4">
    <source>
        <dbReference type="Proteomes" id="UP001432027"/>
    </source>
</evidence>
<organism evidence="3 4">
    <name type="scientific">Pristionchus entomophagus</name>
    <dbReference type="NCBI Taxonomy" id="358040"/>
    <lineage>
        <taxon>Eukaryota</taxon>
        <taxon>Metazoa</taxon>
        <taxon>Ecdysozoa</taxon>
        <taxon>Nematoda</taxon>
        <taxon>Chromadorea</taxon>
        <taxon>Rhabditida</taxon>
        <taxon>Rhabditina</taxon>
        <taxon>Diplogasteromorpha</taxon>
        <taxon>Diplogasteroidea</taxon>
        <taxon>Neodiplogasteridae</taxon>
        <taxon>Pristionchus</taxon>
    </lineage>
</organism>
<dbReference type="GO" id="GO:0016491">
    <property type="term" value="F:oxidoreductase activity"/>
    <property type="evidence" value="ECO:0007669"/>
    <property type="project" value="UniProtKB-KW"/>
</dbReference>
<keyword evidence="2" id="KW-0472">Membrane</keyword>
<dbReference type="SUPFAM" id="SSF51735">
    <property type="entry name" value="NAD(P)-binding Rossmann-fold domains"/>
    <property type="match status" value="1"/>
</dbReference>
<reference evidence="3" key="1">
    <citation type="submission" date="2023-10" db="EMBL/GenBank/DDBJ databases">
        <title>Genome assembly of Pristionchus species.</title>
        <authorList>
            <person name="Yoshida K."/>
            <person name="Sommer R.J."/>
        </authorList>
    </citation>
    <scope>NUCLEOTIDE SEQUENCE</scope>
    <source>
        <strain evidence="3">RS0144</strain>
    </source>
</reference>
<dbReference type="Gene3D" id="3.40.50.720">
    <property type="entry name" value="NAD(P)-binding Rossmann-like Domain"/>
    <property type="match status" value="1"/>
</dbReference>
<evidence type="ECO:0000313" key="3">
    <source>
        <dbReference type="EMBL" id="GMS92715.1"/>
    </source>
</evidence>
<proteinExistence type="predicted"/>
<comment type="caution">
    <text evidence="3">The sequence shown here is derived from an EMBL/GenBank/DDBJ whole genome shotgun (WGS) entry which is preliminary data.</text>
</comment>
<evidence type="ECO:0000256" key="1">
    <source>
        <dbReference type="ARBA" id="ARBA00023002"/>
    </source>
</evidence>
<keyword evidence="1" id="KW-0560">Oxidoreductase</keyword>
<accession>A0AAV5TGA7</accession>
<feature type="non-terminal residue" evidence="3">
    <location>
        <position position="1"/>
    </location>
</feature>